<evidence type="ECO:0000256" key="4">
    <source>
        <dbReference type="RuleBase" id="RU004504"/>
    </source>
</evidence>
<keyword evidence="2" id="KW-0663">Pyridoxal phosphate</keyword>
<dbReference type="Pfam" id="PF00266">
    <property type="entry name" value="Aminotran_5"/>
    <property type="match status" value="1"/>
</dbReference>
<dbReference type="SUPFAM" id="SSF53383">
    <property type="entry name" value="PLP-dependent transferases"/>
    <property type="match status" value="1"/>
</dbReference>
<proteinExistence type="inferred from homology"/>
<evidence type="ECO:0000256" key="3">
    <source>
        <dbReference type="RuleBase" id="RU004075"/>
    </source>
</evidence>
<dbReference type="Gene3D" id="3.90.1150.10">
    <property type="entry name" value="Aspartate Aminotransferase, domain 1"/>
    <property type="match status" value="1"/>
</dbReference>
<dbReference type="InterPro" id="IPR015422">
    <property type="entry name" value="PyrdxlP-dep_Trfase_small"/>
</dbReference>
<feature type="domain" description="Aminotransferase class V" evidence="5">
    <location>
        <begin position="55"/>
        <end position="437"/>
    </location>
</feature>
<evidence type="ECO:0000313" key="6">
    <source>
        <dbReference type="EMBL" id="CAE0440795.1"/>
    </source>
</evidence>
<name>A0A7S3PIX8_9STRA</name>
<gene>
    <name evidence="6" type="ORF">ASTO00021_LOCUS10929</name>
</gene>
<dbReference type="Gene3D" id="3.40.640.10">
    <property type="entry name" value="Type I PLP-dependent aspartate aminotransferase-like (Major domain)"/>
    <property type="match status" value="1"/>
</dbReference>
<evidence type="ECO:0000256" key="2">
    <source>
        <dbReference type="ARBA" id="ARBA00022898"/>
    </source>
</evidence>
<dbReference type="PANTHER" id="PTHR43586:SF24">
    <property type="entry name" value="BLR4730 PROTEIN"/>
    <property type="match status" value="1"/>
</dbReference>
<sequence length="455" mass="50044">MMATRVPGRRSTIQQYKKRWLSYPCSTTKAVQFSLDNLSHIRKDLYGDQENVSHFNSAGDSPMPRPVLEVVKNHLDLEARIGGYKAAEEVESLRSEVYGKVAELIGAKSVKEIALVESATVGWTRGFYSLAKAKLKPGSVLLTCEAEYAAQWVAMKHVCRDYGAKLVTIPSDPVLGEIDLEQLPKLLHDHNVGMVCVTHIPTNGGLVNPVEQVGQVIKSYNEKNKDSIVYIVDACQSVGQWPVSVKSIHCDMLSACGRKFLRGPRGTGFLYMKQTLAESIEPSHMDHYCAQVELDPADTSSDPTVVFRQGAGRFEFWEASIASQLGFGAAIDYAQSIGVKAIQTRVTMLADRLREGLANLPNVSVHDIGTVKCAIVSFSAEGISTLYLKTKLESKGHCLGVVPSSSTPIDSARRRLPGFILRASVHYFCLEKEIDTLVEDVENLVMIEKEKVSPV</sequence>
<accession>A0A7S3PIX8</accession>
<comment type="cofactor">
    <cofactor evidence="1 4">
        <name>pyridoxal 5'-phosphate</name>
        <dbReference type="ChEBI" id="CHEBI:597326"/>
    </cofactor>
</comment>
<dbReference type="InterPro" id="IPR015424">
    <property type="entry name" value="PyrdxlP-dep_Trfase"/>
</dbReference>
<dbReference type="PANTHER" id="PTHR43586">
    <property type="entry name" value="CYSTEINE DESULFURASE"/>
    <property type="match status" value="1"/>
</dbReference>
<dbReference type="InterPro" id="IPR000192">
    <property type="entry name" value="Aminotrans_V_dom"/>
</dbReference>
<evidence type="ECO:0000259" key="5">
    <source>
        <dbReference type="Pfam" id="PF00266"/>
    </source>
</evidence>
<dbReference type="AlphaFoldDB" id="A0A7S3PIX8"/>
<reference evidence="6" key="1">
    <citation type="submission" date="2021-01" db="EMBL/GenBank/DDBJ databases">
        <authorList>
            <person name="Corre E."/>
            <person name="Pelletier E."/>
            <person name="Niang G."/>
            <person name="Scheremetjew M."/>
            <person name="Finn R."/>
            <person name="Kale V."/>
            <person name="Holt S."/>
            <person name="Cochrane G."/>
            <person name="Meng A."/>
            <person name="Brown T."/>
            <person name="Cohen L."/>
        </authorList>
    </citation>
    <scope>NUCLEOTIDE SEQUENCE</scope>
    <source>
        <strain evidence="6">GSBS06</strain>
    </source>
</reference>
<dbReference type="EMBL" id="HBIN01014444">
    <property type="protein sequence ID" value="CAE0440795.1"/>
    <property type="molecule type" value="Transcribed_RNA"/>
</dbReference>
<evidence type="ECO:0000256" key="1">
    <source>
        <dbReference type="ARBA" id="ARBA00001933"/>
    </source>
</evidence>
<protein>
    <recommendedName>
        <fullName evidence="5">Aminotransferase class V domain-containing protein</fullName>
    </recommendedName>
</protein>
<comment type="similarity">
    <text evidence="3">Belongs to the class-V pyridoxal-phosphate-dependent aminotransferase family.</text>
</comment>
<organism evidence="6">
    <name type="scientific">Aplanochytrium stocchinoi</name>
    <dbReference type="NCBI Taxonomy" id="215587"/>
    <lineage>
        <taxon>Eukaryota</taxon>
        <taxon>Sar</taxon>
        <taxon>Stramenopiles</taxon>
        <taxon>Bigyra</taxon>
        <taxon>Labyrinthulomycetes</taxon>
        <taxon>Thraustochytrida</taxon>
        <taxon>Thraustochytriidae</taxon>
        <taxon>Aplanochytrium</taxon>
    </lineage>
</organism>
<dbReference type="PROSITE" id="PS00595">
    <property type="entry name" value="AA_TRANSFER_CLASS_5"/>
    <property type="match status" value="1"/>
</dbReference>
<dbReference type="InterPro" id="IPR020578">
    <property type="entry name" value="Aminotrans_V_PyrdxlP_BS"/>
</dbReference>
<dbReference type="InterPro" id="IPR015421">
    <property type="entry name" value="PyrdxlP-dep_Trfase_major"/>
</dbReference>